<name>A0A0P9Y148_9PSED</name>
<organism evidence="3 4">
    <name type="scientific">Pseudomonas syringae pv. primulae</name>
    <dbReference type="NCBI Taxonomy" id="251707"/>
    <lineage>
        <taxon>Bacteria</taxon>
        <taxon>Pseudomonadati</taxon>
        <taxon>Pseudomonadota</taxon>
        <taxon>Gammaproteobacteria</taxon>
        <taxon>Pseudomonadales</taxon>
        <taxon>Pseudomonadaceae</taxon>
        <taxon>Pseudomonas</taxon>
    </lineage>
</organism>
<proteinExistence type="predicted"/>
<comment type="caution">
    <text evidence="3">The sequence shown here is derived from an EMBL/GenBank/DDBJ whole genome shotgun (WGS) entry which is preliminary data.</text>
</comment>
<dbReference type="PATRIC" id="fig|251707.3.peg.1407"/>
<evidence type="ECO:0000256" key="2">
    <source>
        <dbReference type="SAM" id="MobiDB-lite"/>
    </source>
</evidence>
<gene>
    <name evidence="3" type="ORF">ALO52_01074</name>
</gene>
<protein>
    <submittedName>
        <fullName evidence="3">Binary cytotoxin component</fullName>
    </submittedName>
</protein>
<dbReference type="EMBL" id="LJRC01000246">
    <property type="protein sequence ID" value="KPY31799.1"/>
    <property type="molecule type" value="Genomic_DNA"/>
</dbReference>
<dbReference type="SUPFAM" id="SSF58100">
    <property type="entry name" value="Bacterial hemolysins"/>
    <property type="match status" value="1"/>
</dbReference>
<keyword evidence="1" id="KW-0175">Coiled coil</keyword>
<feature type="compositionally biased region" description="Basic and acidic residues" evidence="2">
    <location>
        <begin position="1"/>
        <end position="21"/>
    </location>
</feature>
<evidence type="ECO:0000256" key="1">
    <source>
        <dbReference type="SAM" id="Coils"/>
    </source>
</evidence>
<dbReference type="Gene3D" id="1.20.1170.10">
    <property type="match status" value="1"/>
</dbReference>
<reference evidence="3 4" key="1">
    <citation type="submission" date="2015-09" db="EMBL/GenBank/DDBJ databases">
        <title>Genome announcement of multiple Pseudomonas syringae strains.</title>
        <authorList>
            <person name="Thakur S."/>
            <person name="Wang P.W."/>
            <person name="Gong Y."/>
            <person name="Weir B.S."/>
            <person name="Guttman D.S."/>
        </authorList>
    </citation>
    <scope>NUCLEOTIDE SEQUENCE [LARGE SCALE GENOMIC DNA]</scope>
    <source>
        <strain evidence="3 4">ICMP3956</strain>
    </source>
</reference>
<dbReference type="Proteomes" id="UP000050562">
    <property type="component" value="Unassembled WGS sequence"/>
</dbReference>
<dbReference type="AlphaFoldDB" id="A0A0P9Y148"/>
<dbReference type="NCBIfam" id="NF033928">
    <property type="entry name" value="alph_xenorhab_A"/>
    <property type="match status" value="1"/>
</dbReference>
<dbReference type="RefSeq" id="WP_057410630.1">
    <property type="nucleotide sequence ID" value="NZ_LJRC01000246.1"/>
</dbReference>
<feature type="region of interest" description="Disordered" evidence="2">
    <location>
        <begin position="1"/>
        <end position="22"/>
    </location>
</feature>
<evidence type="ECO:0000313" key="3">
    <source>
        <dbReference type="EMBL" id="KPY31799.1"/>
    </source>
</evidence>
<feature type="coiled-coil region" evidence="1">
    <location>
        <begin position="227"/>
        <end position="254"/>
    </location>
</feature>
<dbReference type="CDD" id="cd22657">
    <property type="entry name" value="ClyA_XaxA-like"/>
    <property type="match status" value="1"/>
</dbReference>
<accession>A0A0P9Y148</accession>
<sequence length="407" mass="46021">MHDPTTESEKLEKPEKPEKSKITITPTEFLRTLAEDEKNNGRATALILTKEDILSIKRYERHSLNLPNTLERVEQQLGFTHSGISGLEPQDLLLTYSAINQHAQSWSAIEIDIKAKGFDLDLFAGELSNQGKQILDYVDKMELARQLQLTVADLTIETVKSLKPAPLTKTDKTVCLSLAETLKKMAAQMEAHRKASRKLSEDIKQFADTLTVDLVPAINDKVRLASRSDLDEDLIVLEKEIDRLTVDIDQKHQEYKTTKTHITLGLLGGIVGLIVTDSIFGAQAEAIRKEKNRLVTEKKTRLETFGQKRPLAAAIRNMEVLFEDMEIRMMDAYKSSVNLQDIWTILAKYVDNAATRLADISDDQTLLDFVLEFKSVVTPWEEIKGITTHLLLTFEQALDEFSNQQSK</sequence>
<evidence type="ECO:0000313" key="4">
    <source>
        <dbReference type="Proteomes" id="UP000050562"/>
    </source>
</evidence>